<keyword evidence="2" id="KW-0472">Membrane</keyword>
<evidence type="ECO:0000256" key="1">
    <source>
        <dbReference type="SAM" id="MobiDB-lite"/>
    </source>
</evidence>
<evidence type="ECO:0000256" key="2">
    <source>
        <dbReference type="SAM" id="Phobius"/>
    </source>
</evidence>
<evidence type="ECO:0000313" key="3">
    <source>
        <dbReference type="EMBL" id="GFY55533.1"/>
    </source>
</evidence>
<protein>
    <submittedName>
        <fullName evidence="3">Uncharacterized protein</fullName>
    </submittedName>
</protein>
<feature type="compositionally biased region" description="Low complexity" evidence="1">
    <location>
        <begin position="350"/>
        <end position="363"/>
    </location>
</feature>
<evidence type="ECO:0000313" key="4">
    <source>
        <dbReference type="Proteomes" id="UP000886998"/>
    </source>
</evidence>
<dbReference type="EMBL" id="BMAV01010436">
    <property type="protein sequence ID" value="GFY55533.1"/>
    <property type="molecule type" value="Genomic_DNA"/>
</dbReference>
<organism evidence="3 4">
    <name type="scientific">Trichonephila inaurata madagascariensis</name>
    <dbReference type="NCBI Taxonomy" id="2747483"/>
    <lineage>
        <taxon>Eukaryota</taxon>
        <taxon>Metazoa</taxon>
        <taxon>Ecdysozoa</taxon>
        <taxon>Arthropoda</taxon>
        <taxon>Chelicerata</taxon>
        <taxon>Arachnida</taxon>
        <taxon>Araneae</taxon>
        <taxon>Araneomorphae</taxon>
        <taxon>Entelegynae</taxon>
        <taxon>Araneoidea</taxon>
        <taxon>Nephilidae</taxon>
        <taxon>Trichonephila</taxon>
        <taxon>Trichonephila inaurata</taxon>
    </lineage>
</organism>
<feature type="transmembrane region" description="Helical" evidence="2">
    <location>
        <begin position="12"/>
        <end position="31"/>
    </location>
</feature>
<feature type="region of interest" description="Disordered" evidence="1">
    <location>
        <begin position="342"/>
        <end position="363"/>
    </location>
</feature>
<keyword evidence="4" id="KW-1185">Reference proteome</keyword>
<dbReference type="Proteomes" id="UP000886998">
    <property type="component" value="Unassembled WGS sequence"/>
</dbReference>
<feature type="compositionally biased region" description="Polar residues" evidence="1">
    <location>
        <begin position="44"/>
        <end position="65"/>
    </location>
</feature>
<feature type="region of interest" description="Disordered" evidence="1">
    <location>
        <begin position="39"/>
        <end position="65"/>
    </location>
</feature>
<dbReference type="AlphaFoldDB" id="A0A8X7C6C1"/>
<feature type="region of interest" description="Disordered" evidence="1">
    <location>
        <begin position="402"/>
        <end position="433"/>
    </location>
</feature>
<accession>A0A8X7C6C1</accession>
<keyword evidence="2" id="KW-1133">Transmembrane helix</keyword>
<reference evidence="3" key="1">
    <citation type="submission" date="2020-08" db="EMBL/GenBank/DDBJ databases">
        <title>Multicomponent nature underlies the extraordinary mechanical properties of spider dragline silk.</title>
        <authorList>
            <person name="Kono N."/>
            <person name="Nakamura H."/>
            <person name="Mori M."/>
            <person name="Yoshida Y."/>
            <person name="Ohtoshi R."/>
            <person name="Malay A.D."/>
            <person name="Moran D.A.P."/>
            <person name="Tomita M."/>
            <person name="Numata K."/>
            <person name="Arakawa K."/>
        </authorList>
    </citation>
    <scope>NUCLEOTIDE SEQUENCE</scope>
</reference>
<comment type="caution">
    <text evidence="3">The sequence shown here is derived from an EMBL/GenBank/DDBJ whole genome shotgun (WGS) entry which is preliminary data.</text>
</comment>
<gene>
    <name evidence="3" type="primary">AVEN_219491_1</name>
    <name evidence="3" type="ORF">TNIN_68541</name>
</gene>
<proteinExistence type="predicted"/>
<keyword evidence="2" id="KW-0812">Transmembrane</keyword>
<name>A0A8X7C6C1_9ARAC</name>
<sequence length="455" mass="51491">MDSGLGVRWPLSPFATALAAGALVAFCVAFWKKGYFPRRRDSAPASTSQNINNSETSSGLSKSNSDPSLNVLNIDNKPTFSAISNIPSISNFANSDGKLVSSKIRLPEISNLELRPLNFNYDNIRNLPKFTKLYNLPISQKTSYSKCGTIFGLKLHELILRENLNLFGSIYSHIRPLSKNFCPFIGHYQTLKSDTSSQILNPVYVPSSALTKPYSGRTFEGHITKSFKSLVREEDFYSFYRNRCGFDLKKRNKVNSNLKNKIEDSFKRKDIEQISEQLTEKETAIPNTNSSGVDISFNKHDIGIRKRKNLSPCSKNQTVQNINSCETTKHFEESDIEHPVLKYDRKEDISSNTSSNSRDFSFTDNDYLESRKKSLSPIENETIEKYHPFEIETIECISENTSSLAPSKENTNLGKCSNDRNISSDKNNLRNSPSFETDLAKKVMLLNVFRNILID</sequence>